<dbReference type="Pfam" id="PF09899">
    <property type="entry name" value="DUF2126"/>
    <property type="match status" value="3"/>
</dbReference>
<accession>A0A842HFJ1</accession>
<dbReference type="Proteomes" id="UP000546464">
    <property type="component" value="Unassembled WGS sequence"/>
</dbReference>
<organism evidence="2 3">
    <name type="scientific">Ruficoccus amylovorans</name>
    <dbReference type="NCBI Taxonomy" id="1804625"/>
    <lineage>
        <taxon>Bacteria</taxon>
        <taxon>Pseudomonadati</taxon>
        <taxon>Verrucomicrobiota</taxon>
        <taxon>Opitutia</taxon>
        <taxon>Puniceicoccales</taxon>
        <taxon>Cerasicoccaceae</taxon>
        <taxon>Ruficoccus</taxon>
    </lineage>
</organism>
<keyword evidence="3" id="KW-1185">Reference proteome</keyword>
<comment type="caution">
    <text evidence="2">The sequence shown here is derived from an EMBL/GenBank/DDBJ whole genome shotgun (WGS) entry which is preliminary data.</text>
</comment>
<feature type="domain" description="DUF2126" evidence="1">
    <location>
        <begin position="142"/>
        <end position="194"/>
    </location>
</feature>
<name>A0A842HFJ1_9BACT</name>
<dbReference type="EMBL" id="JACHVB010000034">
    <property type="protein sequence ID" value="MBC2594808.1"/>
    <property type="molecule type" value="Genomic_DNA"/>
</dbReference>
<protein>
    <submittedName>
        <fullName evidence="2">Transglutaminase family protein</fullName>
    </submittedName>
</protein>
<reference evidence="2 3" key="1">
    <citation type="submission" date="2020-07" db="EMBL/GenBank/DDBJ databases">
        <authorList>
            <person name="Feng X."/>
        </authorList>
    </citation>
    <scope>NUCLEOTIDE SEQUENCE [LARGE SCALE GENOMIC DNA]</scope>
    <source>
        <strain evidence="2 3">JCM31066</strain>
    </source>
</reference>
<feature type="domain" description="DUF2126" evidence="1">
    <location>
        <begin position="7"/>
        <end position="135"/>
    </location>
</feature>
<feature type="domain" description="DUF2126" evidence="1">
    <location>
        <begin position="198"/>
        <end position="695"/>
    </location>
</feature>
<dbReference type="RefSeq" id="WP_185675772.1">
    <property type="nucleotide sequence ID" value="NZ_JACHVB010000034.1"/>
</dbReference>
<proteinExistence type="predicted"/>
<sequence>MKSTPESLAATVEAFFAKRDIHLTMGGEPTFVPLRPDAPEWNNAAMGEEKLGYARRFTRELLKIAYPGGLAMQVFGKHYPGEPLPRWNMLTLHPSTGAALWPEPERLMLDDKPGHNDPDCARKLIKSLTADLDLDGCDFPAVEQGERKTAAWVLPLDYAEGKWISDPWPFSARQPLRLFPGDSPAGLRLPLYQLDDDRLKRALTVEVRHGALEVFIPPLEWTHFRELVAFIFTLARKHDLREMVFCGYAPFDCGPTVEKFSLAADPGVLEANLPPCPDWVTYRRCLDQMYATAESTGLRAIKLHLNGSVQATGGGSHLCFGGPDEARNPFHRDPALLASILRYWQHHPALGYFFTGQYVGTGCQAPRIDESGTHAAYELELACEALENSRPDPEQIDRLLRNLLTDSSGNTHRAEICVDKFHNYAAPNGKTGIIELRAFEVFPTAEMLGLAGLFIRTVIARLAAEPFTEPMRRFGPELHDKYFLPAVIWDDLGKICRDLKAHGFDFKREWLRPLAEFRFPLRGELDLPGGETLTVRQALEAWPLMAEENLGGPTVRMVDNSTDRLELSLSAKAPLQTHTLLCNGVEIPWQSVGGKPVCGLRYKCASGWPALHPHVPIQAPLLFQWIEKKSRRVKASAWYYYWNPHAPIYDGRPSDLDEARARSAERWRKVPVTNETAAVSPARTFPEMRFTLDLRRHAH</sequence>
<evidence type="ECO:0000259" key="1">
    <source>
        <dbReference type="Pfam" id="PF09899"/>
    </source>
</evidence>
<gene>
    <name evidence="2" type="ORF">H5P28_11105</name>
</gene>
<dbReference type="InterPro" id="IPR018667">
    <property type="entry name" value="DUF2126"/>
</dbReference>
<evidence type="ECO:0000313" key="2">
    <source>
        <dbReference type="EMBL" id="MBC2594808.1"/>
    </source>
</evidence>
<evidence type="ECO:0000313" key="3">
    <source>
        <dbReference type="Proteomes" id="UP000546464"/>
    </source>
</evidence>
<dbReference type="AlphaFoldDB" id="A0A842HFJ1"/>